<keyword evidence="3" id="KW-0805">Transcription regulation</keyword>
<comment type="subunit">
    <text evidence="2">Interacts transiently with the RNA polymerase catalytic core formed by RpoA, RpoB, RpoC and RpoZ (2 alpha, 1 beta, 1 beta' and 1 omega subunit) to form the RNA polymerase holoenzyme that can initiate transcription.</text>
</comment>
<dbReference type="InterPro" id="IPR036388">
    <property type="entry name" value="WH-like_DNA-bd_sf"/>
</dbReference>
<protein>
    <submittedName>
        <fullName evidence="9">RNA polymerase sigma-70 factor</fullName>
    </submittedName>
</protein>
<feature type="region of interest" description="Disordered" evidence="6">
    <location>
        <begin position="275"/>
        <end position="331"/>
    </location>
</feature>
<comment type="similarity">
    <text evidence="1">Belongs to the sigma-70 factor family. ECF subfamily.</text>
</comment>
<dbReference type="Gene3D" id="1.10.10.10">
    <property type="entry name" value="Winged helix-like DNA-binding domain superfamily/Winged helix DNA-binding domain"/>
    <property type="match status" value="1"/>
</dbReference>
<dbReference type="InterPro" id="IPR014284">
    <property type="entry name" value="RNA_pol_sigma-70_dom"/>
</dbReference>
<reference evidence="10" key="1">
    <citation type="journal article" date="2019" name="Int. J. Syst. Evol. Microbiol.">
        <title>The Global Catalogue of Microorganisms (GCM) 10K type strain sequencing project: providing services to taxonomists for standard genome sequencing and annotation.</title>
        <authorList>
            <consortium name="The Broad Institute Genomics Platform"/>
            <consortium name="The Broad Institute Genome Sequencing Center for Infectious Disease"/>
            <person name="Wu L."/>
            <person name="Ma J."/>
        </authorList>
    </citation>
    <scope>NUCLEOTIDE SEQUENCE [LARGE SCALE GENOMIC DNA]</scope>
    <source>
        <strain evidence="10">JCM 18303</strain>
    </source>
</reference>
<dbReference type="InterPro" id="IPR007627">
    <property type="entry name" value="RNA_pol_sigma70_r2"/>
</dbReference>
<feature type="compositionally biased region" description="Polar residues" evidence="6">
    <location>
        <begin position="310"/>
        <end position="321"/>
    </location>
</feature>
<dbReference type="InterPro" id="IPR013249">
    <property type="entry name" value="RNA_pol_sigma70_r4_t2"/>
</dbReference>
<keyword evidence="10" id="KW-1185">Reference proteome</keyword>
<organism evidence="9 10">
    <name type="scientific">Pseudonocardia eucalypti</name>
    <dbReference type="NCBI Taxonomy" id="648755"/>
    <lineage>
        <taxon>Bacteria</taxon>
        <taxon>Bacillati</taxon>
        <taxon>Actinomycetota</taxon>
        <taxon>Actinomycetes</taxon>
        <taxon>Pseudonocardiales</taxon>
        <taxon>Pseudonocardiaceae</taxon>
        <taxon>Pseudonocardia</taxon>
    </lineage>
</organism>
<sequence length="331" mass="36225">MDDTFEAHRAELFGAAYRMLGIRADAEDVLQEAWLRWGRVDRATVSNPRAYLFRLVTNEAIDQLRRVRARREEYLGPWLPEPLVEAAAPGEAVSVGLLVVLETLSADERAVFVLHEAFAFAHAEIAEMLGRTERAVRQLAYRARRRVQARRPHRRPSRAEHRELTARFVAAAVDGDVTALVRLLAPGVEFRADSDGRRETPREPMFGAAEVAAWFRTAAPFWPDPLTVRVVPVNGAPGALVLGGDAPFLVFALEYDEDDRVAAVYAVLNPEKLPVQNPDSAISPRTSQPSARPSSAESTCSGSASLCSEKPSTSDSITRATSAGDAATESP</sequence>
<dbReference type="EMBL" id="BAABJP010000024">
    <property type="protein sequence ID" value="GAA5161393.1"/>
    <property type="molecule type" value="Genomic_DNA"/>
</dbReference>
<dbReference type="Pfam" id="PF08281">
    <property type="entry name" value="Sigma70_r4_2"/>
    <property type="match status" value="1"/>
</dbReference>
<feature type="compositionally biased region" description="Polar residues" evidence="6">
    <location>
        <begin position="277"/>
        <end position="293"/>
    </location>
</feature>
<dbReference type="PANTHER" id="PTHR30173:SF36">
    <property type="entry name" value="ECF RNA POLYMERASE SIGMA FACTOR SIGJ"/>
    <property type="match status" value="1"/>
</dbReference>
<dbReference type="NCBIfam" id="NF007214">
    <property type="entry name" value="PRK09636.1"/>
    <property type="match status" value="1"/>
</dbReference>
<dbReference type="Gene3D" id="3.10.450.50">
    <property type="match status" value="1"/>
</dbReference>
<comment type="caution">
    <text evidence="9">The sequence shown here is derived from an EMBL/GenBank/DDBJ whole genome shotgun (WGS) entry which is preliminary data.</text>
</comment>
<evidence type="ECO:0000256" key="3">
    <source>
        <dbReference type="ARBA" id="ARBA00023015"/>
    </source>
</evidence>
<dbReference type="Gene3D" id="1.10.1740.10">
    <property type="match status" value="1"/>
</dbReference>
<dbReference type="InterPro" id="IPR052704">
    <property type="entry name" value="ECF_Sigma-70_Domain"/>
</dbReference>
<evidence type="ECO:0000313" key="9">
    <source>
        <dbReference type="EMBL" id="GAA5161393.1"/>
    </source>
</evidence>
<dbReference type="InterPro" id="IPR013324">
    <property type="entry name" value="RNA_pol_sigma_r3/r4-like"/>
</dbReference>
<evidence type="ECO:0000256" key="1">
    <source>
        <dbReference type="ARBA" id="ARBA00010641"/>
    </source>
</evidence>
<evidence type="ECO:0000313" key="10">
    <source>
        <dbReference type="Proteomes" id="UP001428817"/>
    </source>
</evidence>
<dbReference type="InterPro" id="IPR032710">
    <property type="entry name" value="NTF2-like_dom_sf"/>
</dbReference>
<evidence type="ECO:0000259" key="7">
    <source>
        <dbReference type="Pfam" id="PF04542"/>
    </source>
</evidence>
<evidence type="ECO:0000256" key="4">
    <source>
        <dbReference type="ARBA" id="ARBA00023082"/>
    </source>
</evidence>
<dbReference type="SUPFAM" id="SSF54427">
    <property type="entry name" value="NTF2-like"/>
    <property type="match status" value="1"/>
</dbReference>
<dbReference type="SUPFAM" id="SSF88659">
    <property type="entry name" value="Sigma3 and sigma4 domains of RNA polymerase sigma factors"/>
    <property type="match status" value="1"/>
</dbReference>
<accession>A0ABP9QG96</accession>
<keyword evidence="4" id="KW-0731">Sigma factor</keyword>
<evidence type="ECO:0000256" key="2">
    <source>
        <dbReference type="ARBA" id="ARBA00011344"/>
    </source>
</evidence>
<keyword evidence="5" id="KW-0804">Transcription</keyword>
<evidence type="ECO:0000256" key="6">
    <source>
        <dbReference type="SAM" id="MobiDB-lite"/>
    </source>
</evidence>
<proteinExistence type="inferred from homology"/>
<dbReference type="Pfam" id="PF04542">
    <property type="entry name" value="Sigma70_r2"/>
    <property type="match status" value="1"/>
</dbReference>
<dbReference type="PANTHER" id="PTHR30173">
    <property type="entry name" value="SIGMA 19 FACTOR"/>
    <property type="match status" value="1"/>
</dbReference>
<dbReference type="Proteomes" id="UP001428817">
    <property type="component" value="Unassembled WGS sequence"/>
</dbReference>
<dbReference type="NCBIfam" id="TIGR02937">
    <property type="entry name" value="sigma70-ECF"/>
    <property type="match status" value="1"/>
</dbReference>
<evidence type="ECO:0000256" key="5">
    <source>
        <dbReference type="ARBA" id="ARBA00023163"/>
    </source>
</evidence>
<evidence type="ECO:0000259" key="8">
    <source>
        <dbReference type="Pfam" id="PF08281"/>
    </source>
</evidence>
<feature type="domain" description="RNA polymerase sigma factor 70 region 4 type 2" evidence="8">
    <location>
        <begin position="98"/>
        <end position="146"/>
    </location>
</feature>
<feature type="compositionally biased region" description="Low complexity" evidence="6">
    <location>
        <begin position="294"/>
        <end position="305"/>
    </location>
</feature>
<feature type="domain" description="RNA polymerase sigma-70 region 2" evidence="7">
    <location>
        <begin position="5"/>
        <end position="68"/>
    </location>
</feature>
<name>A0ABP9QG96_9PSEU</name>
<dbReference type="SUPFAM" id="SSF88946">
    <property type="entry name" value="Sigma2 domain of RNA polymerase sigma factors"/>
    <property type="match status" value="1"/>
</dbReference>
<dbReference type="InterPro" id="IPR013325">
    <property type="entry name" value="RNA_pol_sigma_r2"/>
</dbReference>
<gene>
    <name evidence="9" type="ORF">GCM10023321_45570</name>
</gene>